<dbReference type="FunFam" id="3.40.50.11860:FF:000001">
    <property type="entry name" value="2-(3-amino-3-carboxypropyl)histidine synthase subunit 2"/>
    <property type="match status" value="1"/>
</dbReference>
<gene>
    <name evidence="11" type="primary">LOC107220913</name>
</gene>
<dbReference type="Gene3D" id="3.40.50.11840">
    <property type="entry name" value="Diphthamide synthesis DPH1/DPH2 domain 1"/>
    <property type="match status" value="1"/>
</dbReference>
<dbReference type="GO" id="GO:0051536">
    <property type="term" value="F:iron-sulfur cluster binding"/>
    <property type="evidence" value="ECO:0007669"/>
    <property type="project" value="UniProtKB-KW"/>
</dbReference>
<dbReference type="SFLD" id="SFLDS00032">
    <property type="entry name" value="Radical_SAM_3-amino-3-carboxyp"/>
    <property type="match status" value="1"/>
</dbReference>
<evidence type="ECO:0000313" key="11">
    <source>
        <dbReference type="RefSeq" id="XP_015515186.1"/>
    </source>
</evidence>
<evidence type="ECO:0000256" key="1">
    <source>
        <dbReference type="ARBA" id="ARBA00001966"/>
    </source>
</evidence>
<dbReference type="OrthoDB" id="449241at2759"/>
<dbReference type="Gene3D" id="3.40.50.11860">
    <property type="entry name" value="Diphthamide synthesis DPH1/DPH2 domain 3"/>
    <property type="match status" value="1"/>
</dbReference>
<dbReference type="NCBIfam" id="TIGR00322">
    <property type="entry name" value="diphth2_R"/>
    <property type="match status" value="1"/>
</dbReference>
<dbReference type="NCBIfam" id="TIGR00272">
    <property type="entry name" value="DPH2"/>
    <property type="match status" value="1"/>
</dbReference>
<dbReference type="CTD" id="1802"/>
<evidence type="ECO:0000256" key="5">
    <source>
        <dbReference type="ARBA" id="ARBA00022723"/>
    </source>
</evidence>
<dbReference type="PANTHER" id="PTHR10762">
    <property type="entry name" value="DIPHTHAMIDE BIOSYNTHESIS PROTEIN"/>
    <property type="match status" value="1"/>
</dbReference>
<dbReference type="InterPro" id="IPR016435">
    <property type="entry name" value="DPH1/DPH2"/>
</dbReference>
<comment type="cofactor">
    <cofactor evidence="1">
        <name>[4Fe-4S] cluster</name>
        <dbReference type="ChEBI" id="CHEBI:49883"/>
    </cofactor>
</comment>
<dbReference type="InterPro" id="IPR042265">
    <property type="entry name" value="DPH1/DPH2_3"/>
</dbReference>
<keyword evidence="10" id="KW-1185">Reference proteome</keyword>
<organism evidence="11">
    <name type="scientific">Neodiprion lecontei</name>
    <name type="common">Redheaded pine sawfly</name>
    <dbReference type="NCBI Taxonomy" id="441921"/>
    <lineage>
        <taxon>Eukaryota</taxon>
        <taxon>Metazoa</taxon>
        <taxon>Ecdysozoa</taxon>
        <taxon>Arthropoda</taxon>
        <taxon>Hexapoda</taxon>
        <taxon>Insecta</taxon>
        <taxon>Pterygota</taxon>
        <taxon>Neoptera</taxon>
        <taxon>Endopterygota</taxon>
        <taxon>Hymenoptera</taxon>
        <taxon>Tenthredinoidea</taxon>
        <taxon>Diprionidae</taxon>
        <taxon>Diprioninae</taxon>
        <taxon>Neodiprion</taxon>
    </lineage>
</organism>
<dbReference type="PANTHER" id="PTHR10762:SF2">
    <property type="entry name" value="2-(3-AMINO-3-CARBOXYPROPYL)HISTIDINE SYNTHASE SUBUNIT 2"/>
    <property type="match status" value="1"/>
</dbReference>
<dbReference type="InterPro" id="IPR042263">
    <property type="entry name" value="DPH1/DPH2_1"/>
</dbReference>
<dbReference type="KEGG" id="nlo:107220913"/>
<comment type="pathway">
    <text evidence="2 9">Protein modification; peptidyl-diphthamide biosynthesis.</text>
</comment>
<evidence type="ECO:0000256" key="4">
    <source>
        <dbReference type="ARBA" id="ARBA00021914"/>
    </source>
</evidence>
<dbReference type="FunFam" id="3.40.50.11840:FF:000002">
    <property type="entry name" value="2-(3-amino-3-carboxypropyl)histidine synthase subunit 2"/>
    <property type="match status" value="1"/>
</dbReference>
<evidence type="ECO:0000256" key="3">
    <source>
        <dbReference type="ARBA" id="ARBA00006179"/>
    </source>
</evidence>
<evidence type="ECO:0000256" key="2">
    <source>
        <dbReference type="ARBA" id="ARBA00005156"/>
    </source>
</evidence>
<dbReference type="GO" id="GO:0046872">
    <property type="term" value="F:metal ion binding"/>
    <property type="evidence" value="ECO:0007669"/>
    <property type="project" value="UniProtKB-KW"/>
</dbReference>
<evidence type="ECO:0000256" key="9">
    <source>
        <dbReference type="RuleBase" id="RU364133"/>
    </source>
</evidence>
<dbReference type="Pfam" id="PF01866">
    <property type="entry name" value="Diphthamide_syn"/>
    <property type="match status" value="1"/>
</dbReference>
<dbReference type="InterPro" id="IPR010014">
    <property type="entry name" value="DHP2"/>
</dbReference>
<proteinExistence type="inferred from homology"/>
<dbReference type="SFLD" id="SFLDG01121">
    <property type="entry name" value="Diphthamide_biosynthesis"/>
    <property type="match status" value="1"/>
</dbReference>
<comment type="similarity">
    <text evidence="3 9">Belongs to the DPH1/DPH2 family. DPH2 subfamily.</text>
</comment>
<keyword evidence="5 9" id="KW-0479">Metal-binding</keyword>
<dbReference type="GO" id="GO:0090560">
    <property type="term" value="F:2-(3-amino-3-carboxypropyl)histidine synthase activity"/>
    <property type="evidence" value="ECO:0007669"/>
    <property type="project" value="InterPro"/>
</dbReference>
<comment type="function">
    <text evidence="8 9">Required for the first step of diphthamide biosynthesis, a post-translational modification of histidine which occurs in elongation factor 2. DPH1 and DPH2 transfer a 3-amino-3-carboxypropyl (ACP) group from S-adenosyl-L-methionine (SAM) to a histidine residue, the reaction is assisted by a reduction system comprising DPH3 and a NADH-dependent reductase. Facilitates the reduction of the catalytic iron-sulfur cluster found in the DPH1 subunit.</text>
</comment>
<keyword evidence="6 9" id="KW-0408">Iron</keyword>
<evidence type="ECO:0000256" key="6">
    <source>
        <dbReference type="ARBA" id="ARBA00023004"/>
    </source>
</evidence>
<protein>
    <recommendedName>
        <fullName evidence="4 9">2-(3-amino-3-carboxypropyl)histidine synthase subunit 2</fullName>
    </recommendedName>
</protein>
<dbReference type="UniPathway" id="UPA00559"/>
<accession>A0A6J0BKN2</accession>
<keyword evidence="7 9" id="KW-0411">Iron-sulfur</keyword>
<dbReference type="Proteomes" id="UP000829291">
    <property type="component" value="Chromosome 7"/>
</dbReference>
<reference evidence="11" key="1">
    <citation type="submission" date="2025-08" db="UniProtKB">
        <authorList>
            <consortium name="RefSeq"/>
        </authorList>
    </citation>
    <scope>IDENTIFICATION</scope>
    <source>
        <tissue evidence="11">Thorax and Abdomen</tissue>
    </source>
</reference>
<evidence type="ECO:0000313" key="10">
    <source>
        <dbReference type="Proteomes" id="UP000829291"/>
    </source>
</evidence>
<evidence type="ECO:0000256" key="8">
    <source>
        <dbReference type="ARBA" id="ARBA00045159"/>
    </source>
</evidence>
<name>A0A6J0BKN2_NEOLC</name>
<evidence type="ECO:0000256" key="7">
    <source>
        <dbReference type="ARBA" id="ARBA00023014"/>
    </source>
</evidence>
<dbReference type="RefSeq" id="XP_015515186.1">
    <property type="nucleotide sequence ID" value="XM_015659700.2"/>
</dbReference>
<dbReference type="GeneID" id="107220913"/>
<dbReference type="AlphaFoldDB" id="A0A6J0BKN2"/>
<dbReference type="GO" id="GO:0017183">
    <property type="term" value="P:protein histidyl modification to diphthamide"/>
    <property type="evidence" value="ECO:0007669"/>
    <property type="project" value="UniProtKB-UniPathway"/>
</dbReference>
<sequence length="474" mass="52998">MPAADFSSNEQAVFERVAEVDGLPTKTLPENLDSQYDLDMCVEWINNNSLGKVCLQFPDSLLPDSVEIALRLEKRLNKNVYILGDSSYGSCCVDEVTAQHVNADGIVHFGHACLNPTSRLPVFHILPKQQLDIRLFVAEFKQHFEMEEERILFFYDVSYAHLAECIYNTLRSTYKNFTLTKLNCSSNTRYTDSGDVDSEIFLGRSYKLDAGYNINDYKAIFLGPNGKTLNNLALGMAVESWYHFDGSKIAHFTASDSIWLKRRRYLVEKLKDARVVGIVVATLGIKNYLESIAAVKNVLKRKNKKSYIVCVGKPNPAKLANFPEIDAFVVIACPENLVYDSRDFFKPMLTPFEVEIAFNASRAFSTQYCMDFRHILSTGLNYVPLETSSDSDVSLISGSIRNLTNDESPVNGMGKLVSKSAGTVAIGKGGADYLLNRSWQGLEQKLGQDSVKIAAKGRIGLPMAYENEPLKKET</sequence>